<organism evidence="4 5">
    <name type="scientific">Paraburkholderia bannensis</name>
    <dbReference type="NCBI Taxonomy" id="765414"/>
    <lineage>
        <taxon>Bacteria</taxon>
        <taxon>Pseudomonadati</taxon>
        <taxon>Pseudomonadota</taxon>
        <taxon>Betaproteobacteria</taxon>
        <taxon>Burkholderiales</taxon>
        <taxon>Burkholderiaceae</taxon>
        <taxon>Paraburkholderia</taxon>
    </lineage>
</organism>
<feature type="binding site" evidence="2">
    <location>
        <position position="178"/>
    </location>
    <ligand>
        <name>a divalent metal cation</name>
        <dbReference type="ChEBI" id="CHEBI:60240"/>
    </ligand>
</feature>
<feature type="active site" description="Proton donor/acceptor" evidence="1">
    <location>
        <position position="226"/>
    </location>
</feature>
<evidence type="ECO:0000259" key="3">
    <source>
        <dbReference type="Pfam" id="PF08450"/>
    </source>
</evidence>
<comment type="caution">
    <text evidence="4">The sequence shown here is derived from an EMBL/GenBank/DDBJ whole genome shotgun (WGS) entry which is preliminary data.</text>
</comment>
<dbReference type="PRINTS" id="PR01790">
    <property type="entry name" value="SMP30FAMILY"/>
</dbReference>
<dbReference type="GO" id="GO:0004341">
    <property type="term" value="F:gluconolactonase activity"/>
    <property type="evidence" value="ECO:0007669"/>
    <property type="project" value="UniProtKB-EC"/>
</dbReference>
<accession>A0A7W9U320</accession>
<protein>
    <submittedName>
        <fullName evidence="4">Gluconolactonase</fullName>
        <ecNumber evidence="4">3.1.1.17</ecNumber>
    </submittedName>
</protein>
<feature type="domain" description="SMP-30/Gluconolactonase/LRE-like region" evidence="3">
    <location>
        <begin position="46"/>
        <end position="284"/>
    </location>
</feature>
<evidence type="ECO:0000313" key="4">
    <source>
        <dbReference type="EMBL" id="MBB6106128.1"/>
    </source>
</evidence>
<dbReference type="AlphaFoldDB" id="A0A7W9U320"/>
<dbReference type="PANTHER" id="PTHR47572">
    <property type="entry name" value="LIPOPROTEIN-RELATED"/>
    <property type="match status" value="1"/>
</dbReference>
<dbReference type="SUPFAM" id="SSF63829">
    <property type="entry name" value="Calcium-dependent phosphotriesterase"/>
    <property type="match status" value="1"/>
</dbReference>
<keyword evidence="4" id="KW-0378">Hydrolase</keyword>
<proteinExistence type="predicted"/>
<sequence>MFYLKQPEVRHAEVFTRMPEHFRKANVQTDWSRANRGGQPTDSFLEGPVWSTQGYLYVTDIPHGRVFRISTDGEWELVVEYDGEPNGMKLVDEGQLLITDYRNGLMLLDIARGEITPYLERRNTERFRGVNDLTFDSKGNLYFTDQGQTGLHDPTGRVYRLAPEGKLDMLLGNCPSPNGLVLSPDEKVLYVAMTRGNCVWRVPLQADGSVSKVGQFFTSYGPSGPDGLTVDSAGRLFVANPGLGRAWVLNHLAEPEALLLSPAGASLTNLCFGGPDMKTLFMTESVSGTVLKAEMEIAGPLPHRARHSEAA</sequence>
<name>A0A7W9U320_9BURK</name>
<dbReference type="Pfam" id="PF08450">
    <property type="entry name" value="SGL"/>
    <property type="match status" value="1"/>
</dbReference>
<comment type="cofactor">
    <cofactor evidence="2">
        <name>Zn(2+)</name>
        <dbReference type="ChEBI" id="CHEBI:29105"/>
    </cofactor>
    <text evidence="2">Binds 1 divalent metal cation per subunit.</text>
</comment>
<reference evidence="4 5" key="1">
    <citation type="submission" date="2020-08" db="EMBL/GenBank/DDBJ databases">
        <title>Above-ground endophytic microbial communities from plants in different locations in the United States.</title>
        <authorList>
            <person name="Frank C."/>
        </authorList>
    </citation>
    <scope>NUCLEOTIDE SEQUENCE [LARGE SCALE GENOMIC DNA]</scope>
    <source>
        <strain evidence="4 5">WP4_2_2</strain>
    </source>
</reference>
<dbReference type="EMBL" id="JACHBW010000023">
    <property type="protein sequence ID" value="MBB6106128.1"/>
    <property type="molecule type" value="Genomic_DNA"/>
</dbReference>
<evidence type="ECO:0000256" key="1">
    <source>
        <dbReference type="PIRSR" id="PIRSR605511-1"/>
    </source>
</evidence>
<feature type="binding site" evidence="2">
    <location>
        <position position="226"/>
    </location>
    <ligand>
        <name>a divalent metal cation</name>
        <dbReference type="ChEBI" id="CHEBI:60240"/>
    </ligand>
</feature>
<dbReference type="GO" id="GO:0046872">
    <property type="term" value="F:metal ion binding"/>
    <property type="evidence" value="ECO:0007669"/>
    <property type="project" value="UniProtKB-KW"/>
</dbReference>
<feature type="binding site" evidence="2">
    <location>
        <position position="131"/>
    </location>
    <ligand>
        <name>substrate</name>
    </ligand>
</feature>
<keyword evidence="5" id="KW-1185">Reference proteome</keyword>
<keyword evidence="2" id="KW-0479">Metal-binding</keyword>
<dbReference type="EC" id="3.1.1.17" evidence="4"/>
<dbReference type="RefSeq" id="WP_183730820.1">
    <property type="nucleotide sequence ID" value="NZ_JACHBW010000023.1"/>
</dbReference>
<feature type="binding site" evidence="2">
    <location>
        <position position="46"/>
    </location>
    <ligand>
        <name>a divalent metal cation</name>
        <dbReference type="ChEBI" id="CHEBI:60240"/>
    </ligand>
</feature>
<dbReference type="InterPro" id="IPR051262">
    <property type="entry name" value="SMP-30/CGR1_Lactonase"/>
</dbReference>
<dbReference type="InterPro" id="IPR011042">
    <property type="entry name" value="6-blade_b-propeller_TolB-like"/>
</dbReference>
<gene>
    <name evidence="4" type="ORF">F4827_005999</name>
</gene>
<dbReference type="InterPro" id="IPR005511">
    <property type="entry name" value="SMP-30"/>
</dbReference>
<dbReference type="Gene3D" id="2.120.10.30">
    <property type="entry name" value="TolB, C-terminal domain"/>
    <property type="match status" value="1"/>
</dbReference>
<dbReference type="PANTHER" id="PTHR47572:SF5">
    <property type="entry name" value="BLR2277 PROTEIN"/>
    <property type="match status" value="1"/>
</dbReference>
<dbReference type="InterPro" id="IPR013658">
    <property type="entry name" value="SGL"/>
</dbReference>
<keyword evidence="2" id="KW-0862">Zinc</keyword>
<dbReference type="Proteomes" id="UP000571554">
    <property type="component" value="Unassembled WGS sequence"/>
</dbReference>
<evidence type="ECO:0000313" key="5">
    <source>
        <dbReference type="Proteomes" id="UP000571554"/>
    </source>
</evidence>
<evidence type="ECO:0000256" key="2">
    <source>
        <dbReference type="PIRSR" id="PIRSR605511-2"/>
    </source>
</evidence>